<dbReference type="InterPro" id="IPR029063">
    <property type="entry name" value="SAM-dependent_MTases_sf"/>
</dbReference>
<dbReference type="Pfam" id="PF05050">
    <property type="entry name" value="Methyltransf_21"/>
    <property type="match status" value="1"/>
</dbReference>
<accession>A0A5C5ZYW5</accession>
<sequence>MPTFLNVETLAAVSRQLNRLPYAGGFRPWVTHLQRRDIERCRAASQQPVEIILPGGGQRMIVDRSERIGNLFFWIGRHHRQQVQLAKKLLPTDGVFLDVGANVGEFTVAMAIDKPQAKILAIEPNPIVRTNLEANITANHLTNVSVLPIALGDQEGTETLYQCNDSLLTSFVPISSDHAATAEAEVCMLDNLVRSMSLDRLDVVKIDVEGFELKVLSGAKQSLARFRPSIIIEINTITSTAAGFDVSDVYELLRSQGYRFFAWRNRRWQNVENNLPTQEDVWAEPDERVSKTRSP</sequence>
<dbReference type="Proteomes" id="UP000320176">
    <property type="component" value="Unassembled WGS sequence"/>
</dbReference>
<dbReference type="OrthoDB" id="276857at2"/>
<keyword evidence="2" id="KW-0489">Methyltransferase</keyword>
<dbReference type="PANTHER" id="PTHR34203">
    <property type="entry name" value="METHYLTRANSFERASE, FKBM FAMILY PROTEIN"/>
    <property type="match status" value="1"/>
</dbReference>
<dbReference type="Gene3D" id="3.40.50.150">
    <property type="entry name" value="Vaccinia Virus protein VP39"/>
    <property type="match status" value="1"/>
</dbReference>
<dbReference type="NCBIfam" id="TIGR01444">
    <property type="entry name" value="fkbM_fam"/>
    <property type="match status" value="1"/>
</dbReference>
<name>A0A5C5ZYW5_9BACT</name>
<proteinExistence type="predicted"/>
<organism evidence="2 3">
    <name type="scientific">Stieleria varia</name>
    <dbReference type="NCBI Taxonomy" id="2528005"/>
    <lineage>
        <taxon>Bacteria</taxon>
        <taxon>Pseudomonadati</taxon>
        <taxon>Planctomycetota</taxon>
        <taxon>Planctomycetia</taxon>
        <taxon>Pirellulales</taxon>
        <taxon>Pirellulaceae</taxon>
        <taxon>Stieleria</taxon>
    </lineage>
</organism>
<dbReference type="SUPFAM" id="SSF53335">
    <property type="entry name" value="S-adenosyl-L-methionine-dependent methyltransferases"/>
    <property type="match status" value="1"/>
</dbReference>
<dbReference type="AlphaFoldDB" id="A0A5C5ZYW5"/>
<dbReference type="RefSeq" id="WP_146523091.1">
    <property type="nucleotide sequence ID" value="NZ_CP151726.1"/>
</dbReference>
<dbReference type="InterPro" id="IPR006342">
    <property type="entry name" value="FkbM_mtfrase"/>
</dbReference>
<dbReference type="GO" id="GO:0032259">
    <property type="term" value="P:methylation"/>
    <property type="evidence" value="ECO:0007669"/>
    <property type="project" value="UniProtKB-KW"/>
</dbReference>
<dbReference type="EC" id="2.1.1.-" evidence="2"/>
<dbReference type="GO" id="GO:0008168">
    <property type="term" value="F:methyltransferase activity"/>
    <property type="evidence" value="ECO:0007669"/>
    <property type="project" value="UniProtKB-KW"/>
</dbReference>
<feature type="domain" description="Methyltransferase FkbM" evidence="1">
    <location>
        <begin position="98"/>
        <end position="260"/>
    </location>
</feature>
<keyword evidence="2" id="KW-0808">Transferase</keyword>
<reference evidence="2 3" key="1">
    <citation type="submission" date="2019-02" db="EMBL/GenBank/DDBJ databases">
        <title>Deep-cultivation of Planctomycetes and their phenomic and genomic characterization uncovers novel biology.</title>
        <authorList>
            <person name="Wiegand S."/>
            <person name="Jogler M."/>
            <person name="Boedeker C."/>
            <person name="Pinto D."/>
            <person name="Vollmers J."/>
            <person name="Rivas-Marin E."/>
            <person name="Kohn T."/>
            <person name="Peeters S.H."/>
            <person name="Heuer A."/>
            <person name="Rast P."/>
            <person name="Oberbeckmann S."/>
            <person name="Bunk B."/>
            <person name="Jeske O."/>
            <person name="Meyerdierks A."/>
            <person name="Storesund J.E."/>
            <person name="Kallscheuer N."/>
            <person name="Luecker S."/>
            <person name="Lage O.M."/>
            <person name="Pohl T."/>
            <person name="Merkel B.J."/>
            <person name="Hornburger P."/>
            <person name="Mueller R.-W."/>
            <person name="Bruemmer F."/>
            <person name="Labrenz M."/>
            <person name="Spormann A.M."/>
            <person name="Op Den Camp H."/>
            <person name="Overmann J."/>
            <person name="Amann R."/>
            <person name="Jetten M.S.M."/>
            <person name="Mascher T."/>
            <person name="Medema M.H."/>
            <person name="Devos D.P."/>
            <person name="Kaster A.-K."/>
            <person name="Ovreas L."/>
            <person name="Rohde M."/>
            <person name="Galperin M.Y."/>
            <person name="Jogler C."/>
        </authorList>
    </citation>
    <scope>NUCLEOTIDE SEQUENCE [LARGE SCALE GENOMIC DNA]</scope>
    <source>
        <strain evidence="2 3">Pla52n</strain>
    </source>
</reference>
<dbReference type="InterPro" id="IPR052514">
    <property type="entry name" value="SAM-dependent_MTase"/>
</dbReference>
<evidence type="ECO:0000313" key="2">
    <source>
        <dbReference type="EMBL" id="TWT92804.1"/>
    </source>
</evidence>
<keyword evidence="3" id="KW-1185">Reference proteome</keyword>
<comment type="caution">
    <text evidence="2">The sequence shown here is derived from an EMBL/GenBank/DDBJ whole genome shotgun (WGS) entry which is preliminary data.</text>
</comment>
<evidence type="ECO:0000259" key="1">
    <source>
        <dbReference type="Pfam" id="PF05050"/>
    </source>
</evidence>
<dbReference type="EMBL" id="SJPN01000010">
    <property type="protein sequence ID" value="TWT92804.1"/>
    <property type="molecule type" value="Genomic_DNA"/>
</dbReference>
<protein>
    <submittedName>
        <fullName evidence="2">2-O-methyltransferase NoeI</fullName>
        <ecNumber evidence="2">2.1.1.-</ecNumber>
    </submittedName>
</protein>
<dbReference type="PANTHER" id="PTHR34203:SF15">
    <property type="entry name" value="SLL1173 PROTEIN"/>
    <property type="match status" value="1"/>
</dbReference>
<evidence type="ECO:0000313" key="3">
    <source>
        <dbReference type="Proteomes" id="UP000320176"/>
    </source>
</evidence>
<gene>
    <name evidence="2" type="primary">noeI_2</name>
    <name evidence="2" type="ORF">Pla52n_61690</name>
</gene>